<organism evidence="1 2">
    <name type="scientific">Erwinia papayae</name>
    <dbReference type="NCBI Taxonomy" id="206499"/>
    <lineage>
        <taxon>Bacteria</taxon>
        <taxon>Pseudomonadati</taxon>
        <taxon>Pseudomonadota</taxon>
        <taxon>Gammaproteobacteria</taxon>
        <taxon>Enterobacterales</taxon>
        <taxon>Erwiniaceae</taxon>
        <taxon>Erwinia</taxon>
    </lineage>
</organism>
<evidence type="ECO:0000313" key="1">
    <source>
        <dbReference type="EMBL" id="MEW5288772.1"/>
    </source>
</evidence>
<keyword evidence="2" id="KW-1185">Reference proteome</keyword>
<protein>
    <recommendedName>
        <fullName evidence="3">Secreted protein</fullName>
    </recommendedName>
</protein>
<sequence length="88" mass="9994">MSVFWHCLLFLPVLDMVALAVRAGMAEMVDIWASLVNPELTVGMARTAAVQITHRGGQDVREERILMRTAIFIYLEQKNNAIPVRRIQ</sequence>
<dbReference type="EMBL" id="JBFKZN010000003">
    <property type="protein sequence ID" value="MEW5288772.1"/>
    <property type="molecule type" value="Genomic_DNA"/>
</dbReference>
<gene>
    <name evidence="1" type="ORF">ABW286_06205</name>
</gene>
<evidence type="ECO:0008006" key="3">
    <source>
        <dbReference type="Google" id="ProtNLM"/>
    </source>
</evidence>
<dbReference type="Proteomes" id="UP001554567">
    <property type="component" value="Unassembled WGS sequence"/>
</dbReference>
<comment type="caution">
    <text evidence="1">The sequence shown here is derived from an EMBL/GenBank/DDBJ whole genome shotgun (WGS) entry which is preliminary data.</text>
</comment>
<reference evidence="1 2" key="1">
    <citation type="submission" date="2024-07" db="EMBL/GenBank/DDBJ databases">
        <authorList>
            <person name="Dulla G.F.J."/>
            <person name="Delorm J.G."/>
        </authorList>
    </citation>
    <scope>NUCLEOTIDE SEQUENCE [LARGE SCALE GENOMIC DNA]</scope>
    <source>
        <strain evidence="1 2">JGD 233</strain>
    </source>
</reference>
<proteinExistence type="predicted"/>
<name>A0ABV3MYW8_9GAMM</name>
<evidence type="ECO:0000313" key="2">
    <source>
        <dbReference type="Proteomes" id="UP001554567"/>
    </source>
</evidence>
<accession>A0ABV3MYW8</accession>
<dbReference type="RefSeq" id="WP_367166969.1">
    <property type="nucleotide sequence ID" value="NZ_JBFKZN010000003.1"/>
</dbReference>